<evidence type="ECO:0000256" key="2">
    <source>
        <dbReference type="SAM" id="Coils"/>
    </source>
</evidence>
<dbReference type="Ensembl" id="ENSPKIT00000012623.1">
    <property type="protein sequence ID" value="ENSPKIP00000031769.1"/>
    <property type="gene ID" value="ENSPKIG00000012125.1"/>
</dbReference>
<dbReference type="GO" id="GO:0008270">
    <property type="term" value="F:zinc ion binding"/>
    <property type="evidence" value="ECO:0007669"/>
    <property type="project" value="UniProtKB-KW"/>
</dbReference>
<sequence length="660" mass="73723">MAEVTDQLAQIQQLVAQLKDLIREKDSNLQAKDEQLKTQRLQQQVDQLTSLVTQLLERRAGQVEIPSSPSRVSAPVPVSMPEKYDGNPDHRQAFLMQCGLYVEEHPKRFVEETAKVRFVISLLTGRARDWATALWMDDSPLLDSARDFQQAFKGIFIHPAVGRSLGERLFDVKQGPRTVAEFALEFQTIAAGLRWPDEVLRILYRRALNPEVQDELTSRGATLSFEEYIGLSVTIDNSIRERRRRCPRLATVATPPAVAEGPSEPMQLGHAPLSIAEQRRRVNEGFCMYCGEAGHVLRTCPIRPSHPGARMKVGLTPYVGSSLVQVPIVVTGCGERHHTCALVDSGAAGNFMDLRLARRLGFPLLVFSNPVSVLGVNGDPLPGGRVTHHTGPVTLQVGVFHVETLDFLILPKARDPVILGHPWLQKHNPQIDWRTGELTAWSSKCFQHCIARPCYASSIESPEPEDLSRIPIEYPAFKDVFSKALSFRLPPHRECDCAIDLLEGAHSPKGHLYPLSVREEEAMETYVQEALKQGIIRPSTSPITAGFFFVKKKDGGLRPCVDYRALNTITVKRREPLPLIPSALEQLRRARIFTKLDLRSAYNLTCRRWRSGTGRLKPPGNVHNKPFPAEPPDKKPRPIGEDGQHHLTVWDSGSGCPHAT</sequence>
<dbReference type="InterPro" id="IPR032549">
    <property type="entry name" value="DUF4939"/>
</dbReference>
<dbReference type="SUPFAM" id="SSF50630">
    <property type="entry name" value="Acid proteases"/>
    <property type="match status" value="1"/>
</dbReference>
<dbReference type="STRING" id="1676925.ENSPKIP00000031769"/>
<dbReference type="GeneTree" id="ENSGT00950000183173"/>
<dbReference type="Gene3D" id="3.10.10.10">
    <property type="entry name" value="HIV Type 1 Reverse Transcriptase, subunit A, domain 1"/>
    <property type="match status" value="1"/>
</dbReference>
<keyword evidence="1" id="KW-0479">Metal-binding</keyword>
<dbReference type="AlphaFoldDB" id="A0A3B3SLZ0"/>
<evidence type="ECO:0000256" key="3">
    <source>
        <dbReference type="SAM" id="MobiDB-lite"/>
    </source>
</evidence>
<name>A0A3B3SLZ0_9TELE</name>
<dbReference type="Gene3D" id="4.10.60.10">
    <property type="entry name" value="Zinc finger, CCHC-type"/>
    <property type="match status" value="1"/>
</dbReference>
<keyword evidence="2" id="KW-0175">Coiled coil</keyword>
<dbReference type="Pfam" id="PF16297">
    <property type="entry name" value="DUF4939"/>
    <property type="match status" value="1"/>
</dbReference>
<reference evidence="5" key="2">
    <citation type="submission" date="2025-09" db="UniProtKB">
        <authorList>
            <consortium name="Ensembl"/>
        </authorList>
    </citation>
    <scope>IDENTIFICATION</scope>
</reference>
<evidence type="ECO:0000259" key="4">
    <source>
        <dbReference type="PROSITE" id="PS50158"/>
    </source>
</evidence>
<feature type="compositionally biased region" description="Basic and acidic residues" evidence="3">
    <location>
        <begin position="631"/>
        <end position="645"/>
    </location>
</feature>
<protein>
    <recommendedName>
        <fullName evidence="4">CCHC-type domain-containing protein</fullName>
    </recommendedName>
</protein>
<proteinExistence type="predicted"/>
<keyword evidence="1" id="KW-0863">Zinc-finger</keyword>
<feature type="domain" description="CCHC-type" evidence="4">
    <location>
        <begin position="287"/>
        <end position="301"/>
    </location>
</feature>
<dbReference type="Proteomes" id="UP000261540">
    <property type="component" value="Unplaced"/>
</dbReference>
<reference evidence="5" key="1">
    <citation type="submission" date="2025-08" db="UniProtKB">
        <authorList>
            <consortium name="Ensembl"/>
        </authorList>
    </citation>
    <scope>IDENTIFICATION</scope>
</reference>
<dbReference type="PROSITE" id="PS50158">
    <property type="entry name" value="ZF_CCHC"/>
    <property type="match status" value="1"/>
</dbReference>
<dbReference type="CDD" id="cd00303">
    <property type="entry name" value="retropepsin_like"/>
    <property type="match status" value="1"/>
</dbReference>
<dbReference type="InterPro" id="IPR001878">
    <property type="entry name" value="Znf_CCHC"/>
</dbReference>
<organism evidence="5 6">
    <name type="scientific">Paramormyrops kingsleyae</name>
    <dbReference type="NCBI Taxonomy" id="1676925"/>
    <lineage>
        <taxon>Eukaryota</taxon>
        <taxon>Metazoa</taxon>
        <taxon>Chordata</taxon>
        <taxon>Craniata</taxon>
        <taxon>Vertebrata</taxon>
        <taxon>Euteleostomi</taxon>
        <taxon>Actinopterygii</taxon>
        <taxon>Neopterygii</taxon>
        <taxon>Teleostei</taxon>
        <taxon>Osteoglossocephala</taxon>
        <taxon>Osteoglossomorpha</taxon>
        <taxon>Osteoglossiformes</taxon>
        <taxon>Mormyridae</taxon>
        <taxon>Paramormyrops</taxon>
    </lineage>
</organism>
<keyword evidence="1" id="KW-0862">Zinc</keyword>
<dbReference type="Pfam" id="PF13975">
    <property type="entry name" value="gag-asp_proteas"/>
    <property type="match status" value="1"/>
</dbReference>
<evidence type="ECO:0000256" key="1">
    <source>
        <dbReference type="PROSITE-ProRule" id="PRU00047"/>
    </source>
</evidence>
<dbReference type="SUPFAM" id="SSF57756">
    <property type="entry name" value="Retrovirus zinc finger-like domains"/>
    <property type="match status" value="1"/>
</dbReference>
<dbReference type="PANTHER" id="PTHR15503:SF22">
    <property type="entry name" value="TRANSPOSON TY3-I GAG POLYPROTEIN"/>
    <property type="match status" value="1"/>
</dbReference>
<dbReference type="InterPro" id="IPR036875">
    <property type="entry name" value="Znf_CCHC_sf"/>
</dbReference>
<dbReference type="Gene3D" id="3.30.70.270">
    <property type="match status" value="1"/>
</dbReference>
<evidence type="ECO:0000313" key="6">
    <source>
        <dbReference type="Proteomes" id="UP000261540"/>
    </source>
</evidence>
<dbReference type="PANTHER" id="PTHR15503">
    <property type="entry name" value="LDOC1 RELATED"/>
    <property type="match status" value="1"/>
</dbReference>
<dbReference type="GO" id="GO:0003676">
    <property type="term" value="F:nucleic acid binding"/>
    <property type="evidence" value="ECO:0007669"/>
    <property type="project" value="InterPro"/>
</dbReference>
<dbReference type="InterPro" id="IPR043502">
    <property type="entry name" value="DNA/RNA_pol_sf"/>
</dbReference>
<accession>A0A3B3SLZ0</accession>
<feature type="region of interest" description="Disordered" evidence="3">
    <location>
        <begin position="613"/>
        <end position="660"/>
    </location>
</feature>
<dbReference type="CDD" id="cd01647">
    <property type="entry name" value="RT_LTR"/>
    <property type="match status" value="1"/>
</dbReference>
<feature type="coiled-coil region" evidence="2">
    <location>
        <begin position="1"/>
        <end position="58"/>
    </location>
</feature>
<dbReference type="InterPro" id="IPR043128">
    <property type="entry name" value="Rev_trsase/Diguanyl_cyclase"/>
</dbReference>
<evidence type="ECO:0000313" key="5">
    <source>
        <dbReference type="Ensembl" id="ENSPKIP00000031769.1"/>
    </source>
</evidence>
<dbReference type="SUPFAM" id="SSF56672">
    <property type="entry name" value="DNA/RNA polymerases"/>
    <property type="match status" value="1"/>
</dbReference>
<keyword evidence="6" id="KW-1185">Reference proteome</keyword>
<dbReference type="InterPro" id="IPR032567">
    <property type="entry name" value="RTL1-rel"/>
</dbReference>
<dbReference type="Gene3D" id="2.40.70.10">
    <property type="entry name" value="Acid Proteases"/>
    <property type="match status" value="1"/>
</dbReference>
<dbReference type="InterPro" id="IPR021109">
    <property type="entry name" value="Peptidase_aspartic_dom_sf"/>
</dbReference>